<protein>
    <submittedName>
        <fullName evidence="3">(Atlantic silverside) hypothetical protein</fullName>
    </submittedName>
</protein>
<evidence type="ECO:0000259" key="2">
    <source>
        <dbReference type="Pfam" id="PF04664"/>
    </source>
</evidence>
<comment type="similarity">
    <text evidence="1">Belongs to the opioid growth factor receptor family.</text>
</comment>
<keyword evidence="4" id="KW-1185">Reference proteome</keyword>
<comment type="caution">
    <text evidence="3">The sequence shown here is derived from an EMBL/GenBank/DDBJ whole genome shotgun (WGS) entry which is preliminary data.</text>
</comment>
<dbReference type="GO" id="GO:0140625">
    <property type="term" value="F:opioid growth factor receptor activity"/>
    <property type="evidence" value="ECO:0007669"/>
    <property type="project" value="InterPro"/>
</dbReference>
<evidence type="ECO:0000313" key="3">
    <source>
        <dbReference type="EMBL" id="CAG5983894.1"/>
    </source>
</evidence>
<evidence type="ECO:0000313" key="4">
    <source>
        <dbReference type="Proteomes" id="UP000677803"/>
    </source>
</evidence>
<dbReference type="PANTHER" id="PTHR14015:SF1">
    <property type="entry name" value="OPIOID GROWTH FACTOR RECEPTOR"/>
    <property type="match status" value="1"/>
</dbReference>
<proteinExistence type="inferred from homology"/>
<feature type="domain" description="Opioid growth factor receptor (OGFr) conserved" evidence="2">
    <location>
        <begin position="1"/>
        <end position="200"/>
    </location>
</feature>
<dbReference type="AlphaFoldDB" id="A0A8S4BDK7"/>
<name>A0A8S4BDK7_9TELE</name>
<dbReference type="InterPro" id="IPR006757">
    <property type="entry name" value="OGF_rcpt"/>
</dbReference>
<accession>A0A8S4BDK7</accession>
<gene>
    <name evidence="3" type="ORF">MMEN_LOCUS16748</name>
</gene>
<dbReference type="InterPro" id="IPR039574">
    <property type="entry name" value="OGFr"/>
</dbReference>
<sequence length="216" mass="25563">MPNLSFYTGRTCSLPDGVHISVFHKEWYGNYEDLEHVHTFIQWLFPLQEPGMNHEAKTLTPEEIQEFLRSDDAKQNLLKSYKLMLDFYGIEMSDEETGELQKATHWEQRFNNLNSHTHNSLRITRILKCLGTLGFQHYQAPLVHFFLNETLVQGLLPNIRESVLNYFVFAVLDKKKRRELIEFAYRHYDPKEEFVWCPKKIQESFKTSSVSLQSQS</sequence>
<organism evidence="3 4">
    <name type="scientific">Menidia menidia</name>
    <name type="common">Atlantic silverside</name>
    <dbReference type="NCBI Taxonomy" id="238744"/>
    <lineage>
        <taxon>Eukaryota</taxon>
        <taxon>Metazoa</taxon>
        <taxon>Chordata</taxon>
        <taxon>Craniata</taxon>
        <taxon>Vertebrata</taxon>
        <taxon>Euteleostomi</taxon>
        <taxon>Actinopterygii</taxon>
        <taxon>Neopterygii</taxon>
        <taxon>Teleostei</taxon>
        <taxon>Neoteleostei</taxon>
        <taxon>Acanthomorphata</taxon>
        <taxon>Ovalentaria</taxon>
        <taxon>Atherinomorphae</taxon>
        <taxon>Atheriniformes</taxon>
        <taxon>Atherinopsidae</taxon>
        <taxon>Menidiinae</taxon>
        <taxon>Menidia</taxon>
    </lineage>
</organism>
<reference evidence="3" key="1">
    <citation type="submission" date="2021-05" db="EMBL/GenBank/DDBJ databases">
        <authorList>
            <person name="Tigano A."/>
        </authorList>
    </citation>
    <scope>NUCLEOTIDE SEQUENCE</scope>
</reference>
<dbReference type="OrthoDB" id="9030204at2759"/>
<dbReference type="PANTHER" id="PTHR14015">
    <property type="entry name" value="OPIOID GROWTH FACTOR RECEPTOR OGFR ZETA-TYPE OPIOID RECEPTOR"/>
    <property type="match status" value="1"/>
</dbReference>
<evidence type="ECO:0000256" key="1">
    <source>
        <dbReference type="ARBA" id="ARBA00010365"/>
    </source>
</evidence>
<dbReference type="Proteomes" id="UP000677803">
    <property type="component" value="Unassembled WGS sequence"/>
</dbReference>
<dbReference type="GO" id="GO:0016020">
    <property type="term" value="C:membrane"/>
    <property type="evidence" value="ECO:0007669"/>
    <property type="project" value="InterPro"/>
</dbReference>
<dbReference type="EMBL" id="CAJRST010033334">
    <property type="protein sequence ID" value="CAG5983894.1"/>
    <property type="molecule type" value="Genomic_DNA"/>
</dbReference>
<dbReference type="Pfam" id="PF04664">
    <property type="entry name" value="OGFr_N"/>
    <property type="match status" value="1"/>
</dbReference>